<evidence type="ECO:0000256" key="9">
    <source>
        <dbReference type="PIRNR" id="PIRNR015588"/>
    </source>
</evidence>
<dbReference type="InterPro" id="IPR044733">
    <property type="entry name" value="AP1_sigma"/>
</dbReference>
<evidence type="ECO:0000256" key="5">
    <source>
        <dbReference type="ARBA" id="ARBA00022927"/>
    </source>
</evidence>
<comment type="caution">
    <text evidence="11">The sequence shown here is derived from an EMBL/GenBank/DDBJ whole genome shotgun (WGS) entry which is preliminary data.</text>
</comment>
<protein>
    <recommendedName>
        <fullName evidence="9">AP complex subunit sigma</fullName>
    </recommendedName>
</protein>
<dbReference type="Gene3D" id="3.30.450.60">
    <property type="match status" value="1"/>
</dbReference>
<keyword evidence="8" id="KW-0968">Cytoplasmic vesicle</keyword>
<evidence type="ECO:0000256" key="4">
    <source>
        <dbReference type="ARBA" id="ARBA00022448"/>
    </source>
</evidence>
<dbReference type="PANTHER" id="PTHR11753">
    <property type="entry name" value="ADAPTOR COMPLEXES SMALL SUBUNIT FAMILY"/>
    <property type="match status" value="1"/>
</dbReference>
<accession>A0A5J4UUV0</accession>
<dbReference type="OrthoDB" id="371463at2759"/>
<evidence type="ECO:0000256" key="8">
    <source>
        <dbReference type="ARBA" id="ARBA00023329"/>
    </source>
</evidence>
<dbReference type="EMBL" id="SNRW01012442">
    <property type="protein sequence ID" value="KAA6373822.1"/>
    <property type="molecule type" value="Genomic_DNA"/>
</dbReference>
<dbReference type="AlphaFoldDB" id="A0A5J4UUV0"/>
<keyword evidence="4 9" id="KW-0813">Transport</keyword>
<evidence type="ECO:0000313" key="11">
    <source>
        <dbReference type="EMBL" id="KAA6373822.1"/>
    </source>
</evidence>
<dbReference type="GO" id="GO:0016482">
    <property type="term" value="P:cytosolic transport"/>
    <property type="evidence" value="ECO:0007669"/>
    <property type="project" value="UniProtKB-ARBA"/>
</dbReference>
<comment type="subcellular location">
    <subcellularLocation>
        <location evidence="2">Cytoplasmic vesicle</location>
        <location evidence="2">Clathrin-coated vesicle membrane</location>
    </subcellularLocation>
    <subcellularLocation>
        <location evidence="1">Golgi apparatus</location>
    </subcellularLocation>
</comment>
<keyword evidence="7 9" id="KW-0472">Membrane</keyword>
<feature type="domain" description="AP complex mu/sigma subunit" evidence="10">
    <location>
        <begin position="1"/>
        <end position="140"/>
    </location>
</feature>
<dbReference type="GO" id="GO:0005829">
    <property type="term" value="C:cytosol"/>
    <property type="evidence" value="ECO:0007669"/>
    <property type="project" value="GOC"/>
</dbReference>
<dbReference type="Pfam" id="PF01217">
    <property type="entry name" value="Clat_adaptor_s"/>
    <property type="match status" value="1"/>
</dbReference>
<reference evidence="11 12" key="1">
    <citation type="submission" date="2019-03" db="EMBL/GenBank/DDBJ databases">
        <title>Single cell metagenomics reveals metabolic interactions within the superorganism composed of flagellate Streblomastix strix and complex community of Bacteroidetes bacteria on its surface.</title>
        <authorList>
            <person name="Treitli S.C."/>
            <person name="Kolisko M."/>
            <person name="Husnik F."/>
            <person name="Keeling P."/>
            <person name="Hampl V."/>
        </authorList>
    </citation>
    <scope>NUCLEOTIDE SEQUENCE [LARGE SCALE GENOMIC DNA]</scope>
    <source>
        <strain evidence="11">ST1C</strain>
    </source>
</reference>
<evidence type="ECO:0000256" key="1">
    <source>
        <dbReference type="ARBA" id="ARBA00004555"/>
    </source>
</evidence>
<evidence type="ECO:0000256" key="3">
    <source>
        <dbReference type="ARBA" id="ARBA00006972"/>
    </source>
</evidence>
<evidence type="ECO:0000259" key="10">
    <source>
        <dbReference type="Pfam" id="PF01217"/>
    </source>
</evidence>
<dbReference type="InterPro" id="IPR022775">
    <property type="entry name" value="AP_mu_sigma_su"/>
</dbReference>
<dbReference type="InterPro" id="IPR011012">
    <property type="entry name" value="Longin-like_dom_sf"/>
</dbReference>
<comment type="similarity">
    <text evidence="3 9">Belongs to the adaptor complexes small subunit family.</text>
</comment>
<evidence type="ECO:0000256" key="7">
    <source>
        <dbReference type="ARBA" id="ARBA00023136"/>
    </source>
</evidence>
<dbReference type="GO" id="GO:0006886">
    <property type="term" value="P:intracellular protein transport"/>
    <property type="evidence" value="ECO:0007669"/>
    <property type="project" value="UniProtKB-UniRule"/>
</dbReference>
<evidence type="ECO:0000313" key="12">
    <source>
        <dbReference type="Proteomes" id="UP000324800"/>
    </source>
</evidence>
<sequence>MIHYFLLINRAGKCRLQSFYDATKADRALIIREVSNTILSRSSKMCNFFDYRGLKIVYKRYASLFFVAAIDPPDNEFVTLELIQQYVEVLDNYFSSVCELDLVLNFQKTYYILSELLMSGEIMETSKKVILQAVQAQDQAEMEDG</sequence>
<name>A0A5J4UUV0_9EUKA</name>
<dbReference type="PIRSF" id="PIRSF015588">
    <property type="entry name" value="AP_complex_sigma"/>
    <property type="match status" value="1"/>
</dbReference>
<organism evidence="11 12">
    <name type="scientific">Streblomastix strix</name>
    <dbReference type="NCBI Taxonomy" id="222440"/>
    <lineage>
        <taxon>Eukaryota</taxon>
        <taxon>Metamonada</taxon>
        <taxon>Preaxostyla</taxon>
        <taxon>Oxymonadida</taxon>
        <taxon>Streblomastigidae</taxon>
        <taxon>Streblomastix</taxon>
    </lineage>
</organism>
<keyword evidence="6" id="KW-0333">Golgi apparatus</keyword>
<dbReference type="CDD" id="cd14831">
    <property type="entry name" value="AP1_sigma"/>
    <property type="match status" value="1"/>
</dbReference>
<evidence type="ECO:0000256" key="6">
    <source>
        <dbReference type="ARBA" id="ARBA00023034"/>
    </source>
</evidence>
<dbReference type="SUPFAM" id="SSF64356">
    <property type="entry name" value="SNARE-like"/>
    <property type="match status" value="1"/>
</dbReference>
<dbReference type="InterPro" id="IPR016635">
    <property type="entry name" value="AP_complex_ssu"/>
</dbReference>
<dbReference type="FunFam" id="3.30.450.60:FF:000007">
    <property type="entry name" value="AP complex subunit sigma"/>
    <property type="match status" value="1"/>
</dbReference>
<keyword evidence="5 9" id="KW-0653">Protein transport</keyword>
<dbReference type="GO" id="GO:0030121">
    <property type="term" value="C:AP-1 adaptor complex"/>
    <property type="evidence" value="ECO:0007669"/>
    <property type="project" value="InterPro"/>
</dbReference>
<dbReference type="GO" id="GO:0035615">
    <property type="term" value="F:clathrin adaptor activity"/>
    <property type="evidence" value="ECO:0007669"/>
    <property type="project" value="InterPro"/>
</dbReference>
<proteinExistence type="inferred from homology"/>
<dbReference type="Proteomes" id="UP000324800">
    <property type="component" value="Unassembled WGS sequence"/>
</dbReference>
<evidence type="ECO:0000256" key="2">
    <source>
        <dbReference type="ARBA" id="ARBA00004640"/>
    </source>
</evidence>
<gene>
    <name evidence="11" type="ORF">EZS28_030652</name>
</gene>